<dbReference type="AlphaFoldDB" id="A0A518GBN6"/>
<organism evidence="1 2">
    <name type="scientific">Aureliella helgolandensis</name>
    <dbReference type="NCBI Taxonomy" id="2527968"/>
    <lineage>
        <taxon>Bacteria</taxon>
        <taxon>Pseudomonadati</taxon>
        <taxon>Planctomycetota</taxon>
        <taxon>Planctomycetia</taxon>
        <taxon>Pirellulales</taxon>
        <taxon>Pirellulaceae</taxon>
        <taxon>Aureliella</taxon>
    </lineage>
</organism>
<keyword evidence="2" id="KW-1185">Reference proteome</keyword>
<evidence type="ECO:0000313" key="1">
    <source>
        <dbReference type="EMBL" id="QDV25999.1"/>
    </source>
</evidence>
<sequence>MHYGADAAESSMSLACKRQCKQSPVGSTRSSVLWKRFRIDVGRGQIIERTMAFERARIPMATAMALAGMPSAATQDPYTNKSMANVCVGQCSISSKN</sequence>
<reference evidence="1 2" key="1">
    <citation type="submission" date="2019-02" db="EMBL/GenBank/DDBJ databases">
        <title>Deep-cultivation of Planctomycetes and their phenomic and genomic characterization uncovers novel biology.</title>
        <authorList>
            <person name="Wiegand S."/>
            <person name="Jogler M."/>
            <person name="Boedeker C."/>
            <person name="Pinto D."/>
            <person name="Vollmers J."/>
            <person name="Rivas-Marin E."/>
            <person name="Kohn T."/>
            <person name="Peeters S.H."/>
            <person name="Heuer A."/>
            <person name="Rast P."/>
            <person name="Oberbeckmann S."/>
            <person name="Bunk B."/>
            <person name="Jeske O."/>
            <person name="Meyerdierks A."/>
            <person name="Storesund J.E."/>
            <person name="Kallscheuer N."/>
            <person name="Luecker S."/>
            <person name="Lage O.M."/>
            <person name="Pohl T."/>
            <person name="Merkel B.J."/>
            <person name="Hornburger P."/>
            <person name="Mueller R.-W."/>
            <person name="Bruemmer F."/>
            <person name="Labrenz M."/>
            <person name="Spormann A.M."/>
            <person name="Op den Camp H."/>
            <person name="Overmann J."/>
            <person name="Amann R."/>
            <person name="Jetten M.S.M."/>
            <person name="Mascher T."/>
            <person name="Medema M.H."/>
            <person name="Devos D.P."/>
            <person name="Kaster A.-K."/>
            <person name="Ovreas L."/>
            <person name="Rohde M."/>
            <person name="Galperin M.Y."/>
            <person name="Jogler C."/>
        </authorList>
    </citation>
    <scope>NUCLEOTIDE SEQUENCE [LARGE SCALE GENOMIC DNA]</scope>
    <source>
        <strain evidence="1 2">Q31a</strain>
    </source>
</reference>
<evidence type="ECO:0000313" key="2">
    <source>
        <dbReference type="Proteomes" id="UP000318017"/>
    </source>
</evidence>
<dbReference type="Proteomes" id="UP000318017">
    <property type="component" value="Chromosome"/>
</dbReference>
<gene>
    <name evidence="1" type="ORF">Q31a_43690</name>
</gene>
<dbReference type="EMBL" id="CP036298">
    <property type="protein sequence ID" value="QDV25999.1"/>
    <property type="molecule type" value="Genomic_DNA"/>
</dbReference>
<dbReference type="KEGG" id="ahel:Q31a_43690"/>
<protein>
    <submittedName>
        <fullName evidence="1">Uncharacterized protein</fullName>
    </submittedName>
</protein>
<name>A0A518GBN6_9BACT</name>
<proteinExistence type="predicted"/>
<accession>A0A518GBN6</accession>